<gene>
    <name evidence="1" type="ORF">AVEN_32563_1</name>
</gene>
<accession>A0A4Y2L5J1</accession>
<dbReference type="GO" id="GO:0003676">
    <property type="term" value="F:nucleic acid binding"/>
    <property type="evidence" value="ECO:0007669"/>
    <property type="project" value="InterPro"/>
</dbReference>
<keyword evidence="2" id="KW-1185">Reference proteome</keyword>
<reference evidence="1 2" key="1">
    <citation type="journal article" date="2019" name="Sci. Rep.">
        <title>Orb-weaving spider Araneus ventricosus genome elucidates the spidroin gene catalogue.</title>
        <authorList>
            <person name="Kono N."/>
            <person name="Nakamura H."/>
            <person name="Ohtoshi R."/>
            <person name="Moran D.A.P."/>
            <person name="Shinohara A."/>
            <person name="Yoshida Y."/>
            <person name="Fujiwara M."/>
            <person name="Mori M."/>
            <person name="Tomita M."/>
            <person name="Arakawa K."/>
        </authorList>
    </citation>
    <scope>NUCLEOTIDE SEQUENCE [LARGE SCALE GENOMIC DNA]</scope>
</reference>
<evidence type="ECO:0000313" key="1">
    <source>
        <dbReference type="EMBL" id="GBN09093.1"/>
    </source>
</evidence>
<sequence>MPEGFIFRSDGAPCYFYNDATSYLNAEVLVWIGGGGVSPWSRRSLDLTLLDFSIRGFLKDQVYHSPLRRSIPELKSRITTTLFDRREYAH</sequence>
<dbReference type="Proteomes" id="UP000499080">
    <property type="component" value="Unassembled WGS sequence"/>
</dbReference>
<dbReference type="AlphaFoldDB" id="A0A4Y2L5J1"/>
<dbReference type="InterPro" id="IPR036397">
    <property type="entry name" value="RNaseH_sf"/>
</dbReference>
<dbReference type="Gene3D" id="3.30.420.10">
    <property type="entry name" value="Ribonuclease H-like superfamily/Ribonuclease H"/>
    <property type="match status" value="1"/>
</dbReference>
<evidence type="ECO:0000313" key="2">
    <source>
        <dbReference type="Proteomes" id="UP000499080"/>
    </source>
</evidence>
<name>A0A4Y2L5J1_ARAVE</name>
<comment type="caution">
    <text evidence="1">The sequence shown here is derived from an EMBL/GenBank/DDBJ whole genome shotgun (WGS) entry which is preliminary data.</text>
</comment>
<proteinExistence type="predicted"/>
<organism evidence="1 2">
    <name type="scientific">Araneus ventricosus</name>
    <name type="common">Orbweaver spider</name>
    <name type="synonym">Epeira ventricosa</name>
    <dbReference type="NCBI Taxonomy" id="182803"/>
    <lineage>
        <taxon>Eukaryota</taxon>
        <taxon>Metazoa</taxon>
        <taxon>Ecdysozoa</taxon>
        <taxon>Arthropoda</taxon>
        <taxon>Chelicerata</taxon>
        <taxon>Arachnida</taxon>
        <taxon>Araneae</taxon>
        <taxon>Araneomorphae</taxon>
        <taxon>Entelegynae</taxon>
        <taxon>Araneoidea</taxon>
        <taxon>Araneidae</taxon>
        <taxon>Araneus</taxon>
    </lineage>
</organism>
<dbReference type="EMBL" id="BGPR01005318">
    <property type="protein sequence ID" value="GBN09093.1"/>
    <property type="molecule type" value="Genomic_DNA"/>
</dbReference>
<protein>
    <submittedName>
        <fullName evidence="1">Uncharacterized protein</fullName>
    </submittedName>
</protein>